<dbReference type="Proteomes" id="UP000184440">
    <property type="component" value="Unassembled WGS sequence"/>
</dbReference>
<dbReference type="PANTHER" id="PTHR13939:SF0">
    <property type="entry name" value="NMN AMIDOHYDROLASE-LIKE PROTEIN YFAY"/>
    <property type="match status" value="1"/>
</dbReference>
<accession>A0A1M7PEY8</accession>
<dbReference type="Pfam" id="PF00994">
    <property type="entry name" value="MoCF_biosynth"/>
    <property type="match status" value="1"/>
</dbReference>
<reference evidence="2 3" key="1">
    <citation type="submission" date="2016-11" db="EMBL/GenBank/DDBJ databases">
        <authorList>
            <person name="Jaros S."/>
            <person name="Januszkiewicz K."/>
            <person name="Wedrychowicz H."/>
        </authorList>
    </citation>
    <scope>NUCLEOTIDE SEQUENCE [LARGE SCALE GENOMIC DNA]</scope>
    <source>
        <strain evidence="2 3">DSM 46144</strain>
    </source>
</reference>
<evidence type="ECO:0000313" key="2">
    <source>
        <dbReference type="EMBL" id="SHN15529.1"/>
    </source>
</evidence>
<dbReference type="SMART" id="SM00852">
    <property type="entry name" value="MoCF_biosynth"/>
    <property type="match status" value="1"/>
</dbReference>
<keyword evidence="3" id="KW-1185">Reference proteome</keyword>
<sequence length="300" mass="31328">MSSPFDLLDKKELRVTDVHLDGANLTDLARAVAEVLGLDPAEVLVTDYLDAVLTFDVLRPSLYPHQLLDRKNALLAHLAGTPGVRLGEHARVSADGVLGWIAADGADGVGVADALATAQRLATGMDARIARRVLIFSTGAEVAAAQIRDTNRETVATRLTEAGYACEFGGTIRDDVDLIAGTIRAAAGRGYGLVVTTGGVGAEAKDCTVEAVLRLDPGAATPYLFRVEPGHGRHLRDGVRVAVGSCLGSRIVCLPGPNDEVAAGLDAILPGLRDGWGNAELAEALAGRLRGRLRDRMAGS</sequence>
<protein>
    <submittedName>
        <fullName evidence="2">Molybdenum cofactor synthesis domain-containing protein</fullName>
    </submittedName>
</protein>
<feature type="domain" description="MoaB/Mog" evidence="1">
    <location>
        <begin position="134"/>
        <end position="275"/>
    </location>
</feature>
<dbReference type="STRING" id="134849.SAMN05443668_103284"/>
<evidence type="ECO:0000313" key="3">
    <source>
        <dbReference type="Proteomes" id="UP000184440"/>
    </source>
</evidence>
<gene>
    <name evidence="2" type="ORF">SAMN05443668_103284</name>
</gene>
<name>A0A1M7PEY8_9ACTN</name>
<dbReference type="Gene3D" id="3.40.980.10">
    <property type="entry name" value="MoaB/Mog-like domain"/>
    <property type="match status" value="1"/>
</dbReference>
<dbReference type="AlphaFoldDB" id="A0A1M7PEY8"/>
<dbReference type="EMBL" id="FRCS01000003">
    <property type="protein sequence ID" value="SHN15529.1"/>
    <property type="molecule type" value="Genomic_DNA"/>
</dbReference>
<dbReference type="OrthoDB" id="1676645at2"/>
<dbReference type="RefSeq" id="WP_073256014.1">
    <property type="nucleotide sequence ID" value="NZ_FRCS01000003.1"/>
</dbReference>
<dbReference type="InterPro" id="IPR001453">
    <property type="entry name" value="MoaB/Mog_dom"/>
</dbReference>
<dbReference type="PANTHER" id="PTHR13939">
    <property type="entry name" value="NICOTINAMIDE-NUCLEOTIDE AMIDOHYDROLASE PNCC"/>
    <property type="match status" value="1"/>
</dbReference>
<evidence type="ECO:0000259" key="1">
    <source>
        <dbReference type="SMART" id="SM00852"/>
    </source>
</evidence>
<dbReference type="InterPro" id="IPR050101">
    <property type="entry name" value="CinA"/>
</dbReference>
<organism evidence="2 3">
    <name type="scientific">Cryptosporangium aurantiacum</name>
    <dbReference type="NCBI Taxonomy" id="134849"/>
    <lineage>
        <taxon>Bacteria</taxon>
        <taxon>Bacillati</taxon>
        <taxon>Actinomycetota</taxon>
        <taxon>Actinomycetes</taxon>
        <taxon>Cryptosporangiales</taxon>
        <taxon>Cryptosporangiaceae</taxon>
        <taxon>Cryptosporangium</taxon>
    </lineage>
</organism>
<dbReference type="InterPro" id="IPR036425">
    <property type="entry name" value="MoaB/Mog-like_dom_sf"/>
</dbReference>
<dbReference type="SUPFAM" id="SSF53218">
    <property type="entry name" value="Molybdenum cofactor biosynthesis proteins"/>
    <property type="match status" value="1"/>
</dbReference>
<proteinExistence type="predicted"/>